<proteinExistence type="inferred from homology"/>
<evidence type="ECO:0000313" key="5">
    <source>
        <dbReference type="EMBL" id="BBM82576.1"/>
    </source>
</evidence>
<dbReference type="SMART" id="SM00382">
    <property type="entry name" value="AAA"/>
    <property type="match status" value="1"/>
</dbReference>
<dbReference type="GO" id="GO:0005886">
    <property type="term" value="C:plasma membrane"/>
    <property type="evidence" value="ECO:0007669"/>
    <property type="project" value="TreeGrafter"/>
</dbReference>
<name>A0A5S9IJG3_UABAM</name>
<dbReference type="InterPro" id="IPR027417">
    <property type="entry name" value="P-loop_NTPase"/>
</dbReference>
<sequence length="501" mass="55760">MEKFVELEHFELDADSIQMLPYKFCVENRLVILNKVNIHSPDPITLGVIDDANQELLAEVKAMLNHSIKAVRLNAYEIQKAIDIGYGVHKKEDFDYTLTLNPISTISYDPDAPMSKTINEILGKAIALGASDIHIETYPDDIDVRFRVDGMLHQINHPLSKANIRTAISRLRILANLDVTEHRFAQDGRINSVYEEGGERVIDFRVSIVPGPFGLDAVMRVLDSSRAIVGLDKLGLNAQQKQDFENLVSSPEGLVLVAGPTGCGKTTTLYSALHHINTTQNKVVTVEDPIEYIFAKTNQKQINADMGFADYVRAFLRQNPDVIMIGEIRDEETAEVAFRAAQTGHLVLSTIHAIDSVRGFSRLKTLNVDSSVISACLLGILSQRLVRKLCPVCKDVGEPSDELKAKLRLPHDEQFYHAVGCEHCDGIGYKGRTGIYELFAVNDALAELINMEASTQEIRSTAREMGLKSLLEDALPKARKGITSLDELLRVIPYRIIAMER</sequence>
<dbReference type="Gene3D" id="3.40.50.300">
    <property type="entry name" value="P-loop containing nucleotide triphosphate hydrolases"/>
    <property type="match status" value="1"/>
</dbReference>
<dbReference type="AlphaFoldDB" id="A0A5S9IJG3"/>
<dbReference type="PROSITE" id="PS00662">
    <property type="entry name" value="T2SP_E"/>
    <property type="match status" value="1"/>
</dbReference>
<dbReference type="PANTHER" id="PTHR30258">
    <property type="entry name" value="TYPE II SECRETION SYSTEM PROTEIN GSPE-RELATED"/>
    <property type="match status" value="1"/>
</dbReference>
<organism evidence="5 6">
    <name type="scientific">Uabimicrobium amorphum</name>
    <dbReference type="NCBI Taxonomy" id="2596890"/>
    <lineage>
        <taxon>Bacteria</taxon>
        <taxon>Pseudomonadati</taxon>
        <taxon>Planctomycetota</taxon>
        <taxon>Candidatus Uabimicrobiia</taxon>
        <taxon>Candidatus Uabimicrobiales</taxon>
        <taxon>Candidatus Uabimicrobiaceae</taxon>
        <taxon>Candidatus Uabimicrobium</taxon>
    </lineage>
</organism>
<dbReference type="InterPro" id="IPR037257">
    <property type="entry name" value="T2SS_E_N_sf"/>
</dbReference>
<dbReference type="InterPro" id="IPR003593">
    <property type="entry name" value="AAA+_ATPase"/>
</dbReference>
<dbReference type="KEGG" id="uam:UABAM_00919"/>
<keyword evidence="3" id="KW-0067">ATP-binding</keyword>
<dbReference type="GO" id="GO:0005524">
    <property type="term" value="F:ATP binding"/>
    <property type="evidence" value="ECO:0007669"/>
    <property type="project" value="UniProtKB-KW"/>
</dbReference>
<reference evidence="5 6" key="1">
    <citation type="submission" date="2019-08" db="EMBL/GenBank/DDBJ databases">
        <title>Complete genome sequence of Candidatus Uab amorphum.</title>
        <authorList>
            <person name="Shiratori T."/>
            <person name="Suzuki S."/>
            <person name="Kakizawa Y."/>
            <person name="Ishida K."/>
        </authorList>
    </citation>
    <scope>NUCLEOTIDE SEQUENCE [LARGE SCALE GENOMIC DNA]</scope>
    <source>
        <strain evidence="5 6">SRT547</strain>
    </source>
</reference>
<evidence type="ECO:0000256" key="3">
    <source>
        <dbReference type="ARBA" id="ARBA00022840"/>
    </source>
</evidence>
<dbReference type="InterPro" id="IPR001482">
    <property type="entry name" value="T2SS/T4SS_dom"/>
</dbReference>
<dbReference type="Proteomes" id="UP000326354">
    <property type="component" value="Chromosome"/>
</dbReference>
<dbReference type="Pfam" id="PF00437">
    <property type="entry name" value="T2SSE"/>
    <property type="match status" value="1"/>
</dbReference>
<feature type="domain" description="Bacterial type II secretion system protein E" evidence="4">
    <location>
        <begin position="316"/>
        <end position="330"/>
    </location>
</feature>
<evidence type="ECO:0000259" key="4">
    <source>
        <dbReference type="PROSITE" id="PS00662"/>
    </source>
</evidence>
<dbReference type="PANTHER" id="PTHR30258:SF2">
    <property type="entry name" value="COMG OPERON PROTEIN 1"/>
    <property type="match status" value="1"/>
</dbReference>
<dbReference type="SUPFAM" id="SSF160246">
    <property type="entry name" value="EspE N-terminal domain-like"/>
    <property type="match status" value="1"/>
</dbReference>
<evidence type="ECO:0000256" key="2">
    <source>
        <dbReference type="ARBA" id="ARBA00022741"/>
    </source>
</evidence>
<accession>A0A5S9IJG3</accession>
<dbReference type="SUPFAM" id="SSF52540">
    <property type="entry name" value="P-loop containing nucleoside triphosphate hydrolases"/>
    <property type="match status" value="1"/>
</dbReference>
<dbReference type="EMBL" id="AP019860">
    <property type="protein sequence ID" value="BBM82576.1"/>
    <property type="molecule type" value="Genomic_DNA"/>
</dbReference>
<evidence type="ECO:0000313" key="6">
    <source>
        <dbReference type="Proteomes" id="UP000326354"/>
    </source>
</evidence>
<dbReference type="RefSeq" id="WP_151966813.1">
    <property type="nucleotide sequence ID" value="NZ_AP019860.1"/>
</dbReference>
<evidence type="ECO:0000256" key="1">
    <source>
        <dbReference type="ARBA" id="ARBA00006611"/>
    </source>
</evidence>
<dbReference type="OrthoDB" id="244550at2"/>
<dbReference type="CDD" id="cd01129">
    <property type="entry name" value="PulE-GspE-like"/>
    <property type="match status" value="1"/>
</dbReference>
<gene>
    <name evidence="5" type="ORF">UABAM_00919</name>
</gene>
<comment type="similarity">
    <text evidence="1">Belongs to the GSP E family.</text>
</comment>
<protein>
    <submittedName>
        <fullName evidence="5">Type II secretion system protein E</fullName>
    </submittedName>
</protein>
<keyword evidence="2" id="KW-0547">Nucleotide-binding</keyword>
<dbReference type="Gene3D" id="3.30.450.90">
    <property type="match status" value="1"/>
</dbReference>
<dbReference type="GO" id="GO:0016887">
    <property type="term" value="F:ATP hydrolysis activity"/>
    <property type="evidence" value="ECO:0007669"/>
    <property type="project" value="TreeGrafter"/>
</dbReference>
<keyword evidence="6" id="KW-1185">Reference proteome</keyword>